<accession>A0A0N5AJY1</accession>
<protein>
    <submittedName>
        <fullName evidence="2">WS_DGAT_C domain-containing protein</fullName>
    </submittedName>
</protein>
<dbReference type="AlphaFoldDB" id="A0A0N5AJY1"/>
<evidence type="ECO:0000313" key="1">
    <source>
        <dbReference type="Proteomes" id="UP000046393"/>
    </source>
</evidence>
<proteinExistence type="predicted"/>
<organism evidence="1 2">
    <name type="scientific">Syphacia muris</name>
    <dbReference type="NCBI Taxonomy" id="451379"/>
    <lineage>
        <taxon>Eukaryota</taxon>
        <taxon>Metazoa</taxon>
        <taxon>Ecdysozoa</taxon>
        <taxon>Nematoda</taxon>
        <taxon>Chromadorea</taxon>
        <taxon>Rhabditida</taxon>
        <taxon>Spirurina</taxon>
        <taxon>Oxyuridomorpha</taxon>
        <taxon>Oxyuroidea</taxon>
        <taxon>Oxyuridae</taxon>
        <taxon>Syphacia</taxon>
    </lineage>
</organism>
<name>A0A0N5AJY1_9BILA</name>
<sequence>MEVGRDRTLSVLGMPIGRRDGLMLSPLQGFSYGNQDMYGPIAVNDKYNINWGFLDKIGDLVTDASQKLMDASKA</sequence>
<reference evidence="2" key="1">
    <citation type="submission" date="2017-02" db="UniProtKB">
        <authorList>
            <consortium name="WormBaseParasite"/>
        </authorList>
    </citation>
    <scope>IDENTIFICATION</scope>
</reference>
<dbReference type="Proteomes" id="UP000046393">
    <property type="component" value="Unplaced"/>
</dbReference>
<evidence type="ECO:0000313" key="2">
    <source>
        <dbReference type="WBParaSite" id="SMUV_0000478101-mRNA-1"/>
    </source>
</evidence>
<dbReference type="WBParaSite" id="SMUV_0000478101-mRNA-1">
    <property type="protein sequence ID" value="SMUV_0000478101-mRNA-1"/>
    <property type="gene ID" value="SMUV_0000478101"/>
</dbReference>
<keyword evidence="1" id="KW-1185">Reference proteome</keyword>